<dbReference type="Proteomes" id="UP000539111">
    <property type="component" value="Unassembled WGS sequence"/>
</dbReference>
<sequence length="165" mass="18125">MQLHANLEPIAGLIGTWQGTGHGEYPTISSFDYTEELTFENIGKPFLAYRQRTWSPEGSPLHTETGFLRLPATESIEFILAQPTGQTELAEGDLEFTGSGLTITLVSRVDNSATAKHVEQTRRTYVLDGDRLAVEFAMAAVGVPLTHHLSSRLNRTSAGGRRRPD</sequence>
<dbReference type="PANTHER" id="PTHR15854:SF4">
    <property type="entry name" value="PEROXYNITRITE ISOMERASE THAP4"/>
    <property type="match status" value="1"/>
</dbReference>
<keyword evidence="3" id="KW-1185">Reference proteome</keyword>
<evidence type="ECO:0000259" key="1">
    <source>
        <dbReference type="Pfam" id="PF08768"/>
    </source>
</evidence>
<dbReference type="Pfam" id="PF08768">
    <property type="entry name" value="THAP4_heme-bd"/>
    <property type="match status" value="1"/>
</dbReference>
<dbReference type="Gene3D" id="2.40.128.20">
    <property type="match status" value="1"/>
</dbReference>
<dbReference type="RefSeq" id="WP_179428441.1">
    <property type="nucleotide sequence ID" value="NZ_JACBZP010000001.1"/>
</dbReference>
<dbReference type="SUPFAM" id="SSF50814">
    <property type="entry name" value="Lipocalins"/>
    <property type="match status" value="1"/>
</dbReference>
<dbReference type="EMBL" id="JACBZP010000001">
    <property type="protein sequence ID" value="NYI68048.1"/>
    <property type="molecule type" value="Genomic_DNA"/>
</dbReference>
<dbReference type="InterPro" id="IPR014878">
    <property type="entry name" value="THAP4-like_heme-bd"/>
</dbReference>
<dbReference type="InterPro" id="IPR045165">
    <property type="entry name" value="Nitrobindin"/>
</dbReference>
<feature type="domain" description="THAP4-like heme-binding" evidence="1">
    <location>
        <begin position="6"/>
        <end position="155"/>
    </location>
</feature>
<organism evidence="2 3">
    <name type="scientific">Spelaeicoccus albus</name>
    <dbReference type="NCBI Taxonomy" id="1280376"/>
    <lineage>
        <taxon>Bacteria</taxon>
        <taxon>Bacillati</taxon>
        <taxon>Actinomycetota</taxon>
        <taxon>Actinomycetes</taxon>
        <taxon>Micrococcales</taxon>
        <taxon>Brevibacteriaceae</taxon>
        <taxon>Spelaeicoccus</taxon>
    </lineage>
</organism>
<reference evidence="2 3" key="1">
    <citation type="submission" date="2020-07" db="EMBL/GenBank/DDBJ databases">
        <title>Sequencing the genomes of 1000 actinobacteria strains.</title>
        <authorList>
            <person name="Klenk H.-P."/>
        </authorList>
    </citation>
    <scope>NUCLEOTIDE SEQUENCE [LARGE SCALE GENOMIC DNA]</scope>
    <source>
        <strain evidence="2 3">DSM 26341</strain>
    </source>
</reference>
<proteinExistence type="predicted"/>
<name>A0A7Z0D3B2_9MICO</name>
<accession>A0A7Z0D3B2</accession>
<dbReference type="PANTHER" id="PTHR15854">
    <property type="entry name" value="THAP4 PROTEIN"/>
    <property type="match status" value="1"/>
</dbReference>
<dbReference type="AlphaFoldDB" id="A0A7Z0D3B2"/>
<comment type="caution">
    <text evidence="2">The sequence shown here is derived from an EMBL/GenBank/DDBJ whole genome shotgun (WGS) entry which is preliminary data.</text>
</comment>
<evidence type="ECO:0000313" key="3">
    <source>
        <dbReference type="Proteomes" id="UP000539111"/>
    </source>
</evidence>
<evidence type="ECO:0000313" key="2">
    <source>
        <dbReference type="EMBL" id="NYI68048.1"/>
    </source>
</evidence>
<dbReference type="InterPro" id="IPR012674">
    <property type="entry name" value="Calycin"/>
</dbReference>
<protein>
    <recommendedName>
        <fullName evidence="1">THAP4-like heme-binding domain-containing protein</fullName>
    </recommendedName>
</protein>
<gene>
    <name evidence="2" type="ORF">BJY26_002354</name>
</gene>
<dbReference type="CDD" id="cd07828">
    <property type="entry name" value="lipocalin_heme-bd-THAP4-like"/>
    <property type="match status" value="1"/>
</dbReference>